<sequence>MYCFERYMGHLKKKVKNKAKVEGSIVEQYINEEISTFCTYYFEPHIKTKHRTGDRHYDEGNQDDTHEFDGIPDIFSQAGRGSGKEIQIWLQDRDYHIAHTYILQNCDQLRSFERLFDESMIATNPGITENNLTELREKTYSSWLQKHVEDTLNNNSYPNWLLSLAHGPMVQVTSWPMYFCRGYMFHTYDHGKDKKNANYGVCVKGVTPSSSSEEAAEFYGVLKEIYELHYPGPVDLKVVVFKCDWYDSTIGKGIRKNKSGIIDINAKRHYQKYDPFVLASQADQVCYVPYPRMTQPKKINNGKQQLRYSQEEKYWSTKIWISLHCNMITLILLSNLIHCTLRHYYIQMVNQKILMIQY</sequence>
<reference evidence="3" key="1">
    <citation type="journal article" date="2014" name="Nat. Commun.">
        <title>The emerging biofuel crop Camelina sativa retains a highly undifferentiated hexaploid genome structure.</title>
        <authorList>
            <person name="Kagale S."/>
            <person name="Koh C."/>
            <person name="Nixon J."/>
            <person name="Bollina V."/>
            <person name="Clarke W.E."/>
            <person name="Tuteja R."/>
            <person name="Spillane C."/>
            <person name="Robinson S.J."/>
            <person name="Links M.G."/>
            <person name="Clarke C."/>
            <person name="Higgins E.E."/>
            <person name="Huebert T."/>
            <person name="Sharpe A.G."/>
            <person name="Parkin I.A."/>
        </authorList>
    </citation>
    <scope>NUCLEOTIDE SEQUENCE [LARGE SCALE GENOMIC DNA]</scope>
    <source>
        <strain evidence="3">cv. DH55</strain>
    </source>
</reference>
<gene>
    <name evidence="4" type="primary">LOC109130255</name>
</gene>
<feature type="domain" description="DUF4218" evidence="2">
    <location>
        <begin position="1"/>
        <end position="55"/>
    </location>
</feature>
<keyword evidence="3" id="KW-1185">Reference proteome</keyword>
<evidence type="ECO:0000259" key="1">
    <source>
        <dbReference type="Pfam" id="PF13952"/>
    </source>
</evidence>
<proteinExistence type="predicted"/>
<accession>A0ABM1R8K6</accession>
<dbReference type="PANTHER" id="PTHR48258">
    <property type="entry name" value="DUF4218 DOMAIN-CONTAINING PROTEIN-RELATED"/>
    <property type="match status" value="1"/>
</dbReference>
<feature type="domain" description="DUF4216" evidence="1">
    <location>
        <begin position="227"/>
        <end position="293"/>
    </location>
</feature>
<evidence type="ECO:0000259" key="2">
    <source>
        <dbReference type="Pfam" id="PF13960"/>
    </source>
</evidence>
<dbReference type="GeneID" id="109130255"/>
<dbReference type="RefSeq" id="XP_019095344.1">
    <property type="nucleotide sequence ID" value="XM_019239799.1"/>
</dbReference>
<evidence type="ECO:0000313" key="3">
    <source>
        <dbReference type="Proteomes" id="UP000694864"/>
    </source>
</evidence>
<dbReference type="Proteomes" id="UP000694864">
    <property type="component" value="Chromosome 17"/>
</dbReference>
<dbReference type="Pfam" id="PF13952">
    <property type="entry name" value="DUF4216"/>
    <property type="match status" value="1"/>
</dbReference>
<reference evidence="4" key="2">
    <citation type="submission" date="2025-08" db="UniProtKB">
        <authorList>
            <consortium name="RefSeq"/>
        </authorList>
    </citation>
    <scope>IDENTIFICATION</scope>
    <source>
        <tissue evidence="4">Leaf</tissue>
    </source>
</reference>
<dbReference type="InterPro" id="IPR025312">
    <property type="entry name" value="DUF4216"/>
</dbReference>
<evidence type="ECO:0000313" key="4">
    <source>
        <dbReference type="RefSeq" id="XP_019095344.1"/>
    </source>
</evidence>
<protein>
    <submittedName>
        <fullName evidence="4">Uncharacterized protein LOC109130255</fullName>
    </submittedName>
</protein>
<dbReference type="Pfam" id="PF13960">
    <property type="entry name" value="DUF4218"/>
    <property type="match status" value="1"/>
</dbReference>
<dbReference type="InterPro" id="IPR025452">
    <property type="entry name" value="DUF4218"/>
</dbReference>
<name>A0ABM1R8K6_CAMSA</name>
<organism evidence="3 4">
    <name type="scientific">Camelina sativa</name>
    <name type="common">False flax</name>
    <name type="synonym">Myagrum sativum</name>
    <dbReference type="NCBI Taxonomy" id="90675"/>
    <lineage>
        <taxon>Eukaryota</taxon>
        <taxon>Viridiplantae</taxon>
        <taxon>Streptophyta</taxon>
        <taxon>Embryophyta</taxon>
        <taxon>Tracheophyta</taxon>
        <taxon>Spermatophyta</taxon>
        <taxon>Magnoliopsida</taxon>
        <taxon>eudicotyledons</taxon>
        <taxon>Gunneridae</taxon>
        <taxon>Pentapetalae</taxon>
        <taxon>rosids</taxon>
        <taxon>malvids</taxon>
        <taxon>Brassicales</taxon>
        <taxon>Brassicaceae</taxon>
        <taxon>Camelineae</taxon>
        <taxon>Camelina</taxon>
    </lineage>
</organism>
<dbReference type="PANTHER" id="PTHR48258:SF4">
    <property type="entry name" value="DUF4216 DOMAIN-CONTAINING PROTEIN"/>
    <property type="match status" value="1"/>
</dbReference>